<proteinExistence type="predicted"/>
<reference evidence="1" key="1">
    <citation type="submission" date="2023-09" db="EMBL/GenBank/DDBJ databases">
        <title>Vallitalea sediminicola and Vallitalea maricola sp. nov., anaerobic bacteria isolated from marine sediment.</title>
        <authorList>
            <person name="Hirano S."/>
            <person name="Maeda A."/>
            <person name="Terahara T."/>
            <person name="Mori K."/>
            <person name="Hamada M."/>
            <person name="Matsumoto R."/>
            <person name="Kobayashi T."/>
        </authorList>
    </citation>
    <scope>NUCLEOTIDE SEQUENCE</scope>
    <source>
        <strain evidence="1">AN17-2</strain>
    </source>
</reference>
<keyword evidence="2" id="KW-1185">Reference proteome</keyword>
<dbReference type="Proteomes" id="UP001374599">
    <property type="component" value="Unassembled WGS sequence"/>
</dbReference>
<evidence type="ECO:0000313" key="1">
    <source>
        <dbReference type="EMBL" id="GMQ62678.1"/>
    </source>
</evidence>
<dbReference type="EMBL" id="BTPU01000028">
    <property type="protein sequence ID" value="GMQ62678.1"/>
    <property type="molecule type" value="Genomic_DNA"/>
</dbReference>
<organism evidence="1 2">
    <name type="scientific">Vallitalea maricola</name>
    <dbReference type="NCBI Taxonomy" id="3074433"/>
    <lineage>
        <taxon>Bacteria</taxon>
        <taxon>Bacillati</taxon>
        <taxon>Bacillota</taxon>
        <taxon>Clostridia</taxon>
        <taxon>Lachnospirales</taxon>
        <taxon>Vallitaleaceae</taxon>
        <taxon>Vallitalea</taxon>
    </lineage>
</organism>
<protein>
    <submittedName>
        <fullName evidence="1">Uncharacterized protein</fullName>
    </submittedName>
</protein>
<sequence length="104" mass="12019">MNIPEKIKIPLIIIKMRIIIFGKLKSIETLANAHMRTMTLWDRRPILVNSNLEPITWTIVPRGLTSILSKFPVRIRLEKLSNPLAKHSLNEKDICIIPKHNMTS</sequence>
<evidence type="ECO:0000313" key="2">
    <source>
        <dbReference type="Proteomes" id="UP001374599"/>
    </source>
</evidence>
<gene>
    <name evidence="1" type="ORF">AN2V17_19100</name>
</gene>
<name>A0ACB5UJH0_9FIRM</name>
<accession>A0ACB5UJH0</accession>
<comment type="caution">
    <text evidence="1">The sequence shown here is derived from an EMBL/GenBank/DDBJ whole genome shotgun (WGS) entry which is preliminary data.</text>
</comment>